<accession>A0A520RYA9</accession>
<dbReference type="PANTHER" id="PTHR47683">
    <property type="entry name" value="PSEUDOURIDINE SYNTHASE FAMILY PROTEIN-RELATED"/>
    <property type="match status" value="1"/>
</dbReference>
<dbReference type="InterPro" id="IPR020094">
    <property type="entry name" value="TruA/RsuA/RluB/E/F_N"/>
</dbReference>
<dbReference type="Proteomes" id="UP000316199">
    <property type="component" value="Unassembled WGS sequence"/>
</dbReference>
<dbReference type="AlphaFoldDB" id="A0A520RYA9"/>
<dbReference type="CDD" id="cd00165">
    <property type="entry name" value="S4"/>
    <property type="match status" value="1"/>
</dbReference>
<dbReference type="GO" id="GO:0160138">
    <property type="term" value="F:23S rRNA pseudouridine(2604) synthase activity"/>
    <property type="evidence" value="ECO:0007669"/>
    <property type="project" value="UniProtKB-EC"/>
</dbReference>
<evidence type="ECO:0000256" key="3">
    <source>
        <dbReference type="ARBA" id="ARBA00036535"/>
    </source>
</evidence>
<protein>
    <recommendedName>
        <fullName evidence="5">Dual-specificity RNA pseudouridine synthase RluF</fullName>
        <ecNumber evidence="4">5.4.99.21</ecNumber>
    </recommendedName>
    <alternativeName>
        <fullName evidence="7">23S rRNA pseudouridine(2604) synthase</fullName>
    </alternativeName>
    <alternativeName>
        <fullName evidence="9">Ribosomal large subunit pseudouridine synthase F</fullName>
    </alternativeName>
    <alternativeName>
        <fullName evidence="8">rRNA pseudouridylate synthase F</fullName>
    </alternativeName>
    <alternativeName>
        <fullName evidence="10">rRNA-uridine isomerase F</fullName>
    </alternativeName>
    <alternativeName>
        <fullName evidence="6">tRNA(Tyr) pseudouridine(35) synthase</fullName>
    </alternativeName>
</protein>
<dbReference type="EC" id="5.4.99.21" evidence="4"/>
<comment type="catalytic activity">
    <reaction evidence="3">
        <text>uridine(2604) in 23S rRNA = pseudouridine(2604) in 23S rRNA</text>
        <dbReference type="Rhea" id="RHEA:38875"/>
        <dbReference type="Rhea" id="RHEA-COMP:10093"/>
        <dbReference type="Rhea" id="RHEA-COMP:10094"/>
        <dbReference type="ChEBI" id="CHEBI:65314"/>
        <dbReference type="ChEBI" id="CHEBI:65315"/>
        <dbReference type="EC" id="5.4.99.21"/>
    </reaction>
</comment>
<dbReference type="GO" id="GO:0001522">
    <property type="term" value="P:pseudouridine synthesis"/>
    <property type="evidence" value="ECO:0007669"/>
    <property type="project" value="InterPro"/>
</dbReference>
<dbReference type="InterPro" id="IPR042092">
    <property type="entry name" value="PsdUridine_s_RsuA/RluB/E/F_cat"/>
</dbReference>
<dbReference type="EMBL" id="SHAG01000046">
    <property type="protein sequence ID" value="RZO75154.1"/>
    <property type="molecule type" value="Genomic_DNA"/>
</dbReference>
<sequence length="228" mass="25964">MRLSKFLTLSVAMSRNQAKYCIRKGRVFVAGQLVTDPDCEISETSDATFDGNPISIVSYQYFMLNKPVSFVCTTTESESNSVLNLIRNQSKEKKYYLANILRTELSGLVLISDNARWVNRTKLKILEKKSVYQLESKRHVSDEEVLEIKKAWLTTEKKQSGSTIDIQKKDAQTLILSIKQLRVTDLLEICSSLNIPIEKIHLKQVGRLDLGDLETGGYLELTEKDIRL</sequence>
<dbReference type="PROSITE" id="PS50889">
    <property type="entry name" value="S4"/>
    <property type="match status" value="1"/>
</dbReference>
<name>A0A520RYA9_9GAMM</name>
<dbReference type="GO" id="GO:0006396">
    <property type="term" value="P:RNA processing"/>
    <property type="evidence" value="ECO:0007669"/>
    <property type="project" value="UniProtKB-ARBA"/>
</dbReference>
<dbReference type="SMART" id="SM00363">
    <property type="entry name" value="S4"/>
    <property type="match status" value="1"/>
</dbReference>
<comment type="caution">
    <text evidence="13">The sequence shown here is derived from an EMBL/GenBank/DDBJ whole genome shotgun (WGS) entry which is preliminary data.</text>
</comment>
<dbReference type="InterPro" id="IPR036986">
    <property type="entry name" value="S4_RNA-bd_sf"/>
</dbReference>
<dbReference type="PANTHER" id="PTHR47683:SF2">
    <property type="entry name" value="RNA-BINDING S4 DOMAIN-CONTAINING PROTEIN"/>
    <property type="match status" value="1"/>
</dbReference>
<dbReference type="Gene3D" id="3.30.70.580">
    <property type="entry name" value="Pseudouridine synthase I, catalytic domain, N-terminal subdomain"/>
    <property type="match status" value="1"/>
</dbReference>
<evidence type="ECO:0000313" key="13">
    <source>
        <dbReference type="EMBL" id="RZO75154.1"/>
    </source>
</evidence>
<organism evidence="13 14">
    <name type="scientific">OM182 bacterium</name>
    <dbReference type="NCBI Taxonomy" id="2510334"/>
    <lineage>
        <taxon>Bacteria</taxon>
        <taxon>Pseudomonadati</taxon>
        <taxon>Pseudomonadota</taxon>
        <taxon>Gammaproteobacteria</taxon>
        <taxon>OMG group</taxon>
        <taxon>OM182 clade</taxon>
    </lineage>
</organism>
<comment type="catalytic activity">
    <reaction evidence="2">
        <text>uridine(35) in tRNA(Tyr) = pseudouridine(35) in tRNA(Tyr)</text>
        <dbReference type="Rhea" id="RHEA:60556"/>
        <dbReference type="Rhea" id="RHEA-COMP:15607"/>
        <dbReference type="Rhea" id="RHEA-COMP:15608"/>
        <dbReference type="ChEBI" id="CHEBI:65314"/>
        <dbReference type="ChEBI" id="CHEBI:65315"/>
    </reaction>
</comment>
<dbReference type="GO" id="GO:0003723">
    <property type="term" value="F:RNA binding"/>
    <property type="evidence" value="ECO:0007669"/>
    <property type="project" value="UniProtKB-KW"/>
</dbReference>
<keyword evidence="1" id="KW-0413">Isomerase</keyword>
<dbReference type="Pfam" id="PF01479">
    <property type="entry name" value="S4"/>
    <property type="match status" value="1"/>
</dbReference>
<proteinExistence type="predicted"/>
<evidence type="ECO:0000259" key="12">
    <source>
        <dbReference type="SMART" id="SM00363"/>
    </source>
</evidence>
<dbReference type="InterPro" id="IPR020103">
    <property type="entry name" value="PsdUridine_synth_cat_dom_sf"/>
</dbReference>
<keyword evidence="11" id="KW-0694">RNA-binding</keyword>
<evidence type="ECO:0000256" key="6">
    <source>
        <dbReference type="ARBA" id="ARBA00041420"/>
    </source>
</evidence>
<dbReference type="Gene3D" id="3.30.70.1560">
    <property type="entry name" value="Alpha-L RNA-binding motif"/>
    <property type="match status" value="1"/>
</dbReference>
<evidence type="ECO:0000256" key="8">
    <source>
        <dbReference type="ARBA" id="ARBA00042843"/>
    </source>
</evidence>
<evidence type="ECO:0000256" key="2">
    <source>
        <dbReference type="ARBA" id="ARBA00036390"/>
    </source>
</evidence>
<evidence type="ECO:0000256" key="4">
    <source>
        <dbReference type="ARBA" id="ARBA00038922"/>
    </source>
</evidence>
<feature type="domain" description="RNA-binding S4" evidence="12">
    <location>
        <begin position="1"/>
        <end position="62"/>
    </location>
</feature>
<evidence type="ECO:0000256" key="1">
    <source>
        <dbReference type="ARBA" id="ARBA00023235"/>
    </source>
</evidence>
<reference evidence="13 14" key="1">
    <citation type="submission" date="2019-02" db="EMBL/GenBank/DDBJ databases">
        <title>Prokaryotic population dynamics and viral predation in marine succession experiment using metagenomics: the confinement effect.</title>
        <authorList>
            <person name="Haro-Moreno J.M."/>
            <person name="Rodriguez-Valera F."/>
            <person name="Lopez-Perez M."/>
        </authorList>
    </citation>
    <scope>NUCLEOTIDE SEQUENCE [LARGE SCALE GENOMIC DNA]</scope>
    <source>
        <strain evidence="13">MED-G157</strain>
    </source>
</reference>
<evidence type="ECO:0000256" key="11">
    <source>
        <dbReference type="PROSITE-ProRule" id="PRU00182"/>
    </source>
</evidence>
<evidence type="ECO:0000256" key="10">
    <source>
        <dbReference type="ARBA" id="ARBA00043147"/>
    </source>
</evidence>
<dbReference type="SUPFAM" id="SSF55174">
    <property type="entry name" value="Alpha-L RNA-binding motif"/>
    <property type="match status" value="1"/>
</dbReference>
<dbReference type="Gene3D" id="3.10.290.10">
    <property type="entry name" value="RNA-binding S4 domain"/>
    <property type="match status" value="1"/>
</dbReference>
<dbReference type="InterPro" id="IPR002942">
    <property type="entry name" value="S4_RNA-bd"/>
</dbReference>
<evidence type="ECO:0000313" key="14">
    <source>
        <dbReference type="Proteomes" id="UP000316199"/>
    </source>
</evidence>
<dbReference type="InterPro" id="IPR050343">
    <property type="entry name" value="RsuA_PseudoU_synthase"/>
</dbReference>
<dbReference type="SUPFAM" id="SSF55120">
    <property type="entry name" value="Pseudouridine synthase"/>
    <property type="match status" value="1"/>
</dbReference>
<evidence type="ECO:0000256" key="9">
    <source>
        <dbReference type="ARBA" id="ARBA00042890"/>
    </source>
</evidence>
<gene>
    <name evidence="13" type="ORF">EVA68_07685</name>
</gene>
<evidence type="ECO:0000256" key="7">
    <source>
        <dbReference type="ARBA" id="ARBA00041697"/>
    </source>
</evidence>
<evidence type="ECO:0000256" key="5">
    <source>
        <dbReference type="ARBA" id="ARBA00039989"/>
    </source>
</evidence>